<name>A0A0A9AN28_ARUDO</name>
<organism evidence="1">
    <name type="scientific">Arundo donax</name>
    <name type="common">Giant reed</name>
    <name type="synonym">Donax arundinaceus</name>
    <dbReference type="NCBI Taxonomy" id="35708"/>
    <lineage>
        <taxon>Eukaryota</taxon>
        <taxon>Viridiplantae</taxon>
        <taxon>Streptophyta</taxon>
        <taxon>Embryophyta</taxon>
        <taxon>Tracheophyta</taxon>
        <taxon>Spermatophyta</taxon>
        <taxon>Magnoliopsida</taxon>
        <taxon>Liliopsida</taxon>
        <taxon>Poales</taxon>
        <taxon>Poaceae</taxon>
        <taxon>PACMAD clade</taxon>
        <taxon>Arundinoideae</taxon>
        <taxon>Arundineae</taxon>
        <taxon>Arundo</taxon>
    </lineage>
</organism>
<reference evidence="1" key="1">
    <citation type="submission" date="2014-09" db="EMBL/GenBank/DDBJ databases">
        <authorList>
            <person name="Magalhaes I.L.F."/>
            <person name="Oliveira U."/>
            <person name="Santos F.R."/>
            <person name="Vidigal T.H.D.A."/>
            <person name="Brescovit A.D."/>
            <person name="Santos A.J."/>
        </authorList>
    </citation>
    <scope>NUCLEOTIDE SEQUENCE</scope>
    <source>
        <tissue evidence="1">Shoot tissue taken approximately 20 cm above the soil surface</tissue>
    </source>
</reference>
<sequence>MGEAADEEWLAQLLTCGPALEVEGVL</sequence>
<reference evidence="1" key="2">
    <citation type="journal article" date="2015" name="Data Brief">
        <title>Shoot transcriptome of the giant reed, Arundo donax.</title>
        <authorList>
            <person name="Barrero R.A."/>
            <person name="Guerrero F.D."/>
            <person name="Moolhuijzen P."/>
            <person name="Goolsby J.A."/>
            <person name="Tidwell J."/>
            <person name="Bellgard S.E."/>
            <person name="Bellgard M.I."/>
        </authorList>
    </citation>
    <scope>NUCLEOTIDE SEQUENCE</scope>
    <source>
        <tissue evidence="1">Shoot tissue taken approximately 20 cm above the soil surface</tissue>
    </source>
</reference>
<proteinExistence type="predicted"/>
<accession>A0A0A9AN28</accession>
<dbReference type="AlphaFoldDB" id="A0A0A9AN28"/>
<evidence type="ECO:0000313" key="1">
    <source>
        <dbReference type="EMBL" id="JAD50345.1"/>
    </source>
</evidence>
<dbReference type="EMBL" id="GBRH01247550">
    <property type="protein sequence ID" value="JAD50345.1"/>
    <property type="molecule type" value="Transcribed_RNA"/>
</dbReference>
<protein>
    <submittedName>
        <fullName evidence="1">Uncharacterized protein</fullName>
    </submittedName>
</protein>